<dbReference type="Gene3D" id="3.40.50.1370">
    <property type="entry name" value="Aspartate/ornithine carbamoyltransferase"/>
    <property type="match status" value="2"/>
</dbReference>
<evidence type="ECO:0000313" key="6">
    <source>
        <dbReference type="Proteomes" id="UP000886657"/>
    </source>
</evidence>
<feature type="domain" description="Aspartate/ornithine carbamoyltransferase carbamoyl-P binding" evidence="4">
    <location>
        <begin position="2"/>
        <end position="160"/>
    </location>
</feature>
<evidence type="ECO:0000256" key="2">
    <source>
        <dbReference type="RuleBase" id="RU003634"/>
    </source>
</evidence>
<comment type="caution">
    <text evidence="5">The sequence shown here is derived from an EMBL/GenBank/DDBJ whole genome shotgun (WGS) entry which is preliminary data.</text>
</comment>
<name>A0A9D7XGJ2_9BACT</name>
<comment type="similarity">
    <text evidence="2">Belongs to the aspartate/ornithine carbamoyltransferase superfamily.</text>
</comment>
<dbReference type="PANTHER" id="PTHR45753:SF3">
    <property type="entry name" value="ORNITHINE TRANSCARBAMYLASE, MITOCHONDRIAL"/>
    <property type="match status" value="1"/>
</dbReference>
<dbReference type="GO" id="GO:0016597">
    <property type="term" value="F:amino acid binding"/>
    <property type="evidence" value="ECO:0007669"/>
    <property type="project" value="InterPro"/>
</dbReference>
<dbReference type="Pfam" id="PF02729">
    <property type="entry name" value="OTCace_N"/>
    <property type="match status" value="1"/>
</dbReference>
<accession>A0A9D7XGJ2</accession>
<evidence type="ECO:0000259" key="3">
    <source>
        <dbReference type="Pfam" id="PF00185"/>
    </source>
</evidence>
<dbReference type="GO" id="GO:0042450">
    <property type="term" value="P:L-arginine biosynthetic process via ornithine"/>
    <property type="evidence" value="ECO:0007669"/>
    <property type="project" value="TreeGrafter"/>
</dbReference>
<evidence type="ECO:0000256" key="1">
    <source>
        <dbReference type="ARBA" id="ARBA00022679"/>
    </source>
</evidence>
<feature type="domain" description="Aspartate/ornithine carbamoyltransferase Asp/Orn-binding" evidence="3">
    <location>
        <begin position="184"/>
        <end position="325"/>
    </location>
</feature>
<dbReference type="AlphaFoldDB" id="A0A9D7XGJ2"/>
<sequence>MKHFTRISDLGPAGVKEILATAAAWKKERPGAIFADRILGMVFFNPSLRTRASFEAAMLRHGGHAIVLEVGAGTWKLEDRDGAVMNADRAEHVREGVPVLGRYVDLLAVRTFSGGEGDATDELDPVINAFRRFSTVPVLSMESAREHPHQGLADLLTIQEAHGTTKVPVTLTWAPHMKPLPKAVPNSFLLTAAACGAEIRVAHPRGYELSAEVRAEAEAYAAATGGKITYTNDQDAALEGSAAVYAKAWGPSTSSGLEAAPMADLSAWMPTAAHMQKATKSAIFTHCLPVRRNLEVHDSVLDGPWSRVVDEAENRFHVQRATLHHLLSQSQSSAPRS</sequence>
<dbReference type="EMBL" id="JADKIO010000002">
    <property type="protein sequence ID" value="MBK9795032.1"/>
    <property type="molecule type" value="Genomic_DNA"/>
</dbReference>
<dbReference type="SUPFAM" id="SSF53671">
    <property type="entry name" value="Aspartate/ornithine carbamoyltransferase"/>
    <property type="match status" value="1"/>
</dbReference>
<dbReference type="InterPro" id="IPR006130">
    <property type="entry name" value="Asp/Orn_carbamoylTrfase"/>
</dbReference>
<keyword evidence="1 2" id="KW-0808">Transferase</keyword>
<dbReference type="InterPro" id="IPR036901">
    <property type="entry name" value="Asp/Orn_carbamoylTrfase_sf"/>
</dbReference>
<dbReference type="Proteomes" id="UP000886657">
    <property type="component" value="Unassembled WGS sequence"/>
</dbReference>
<dbReference type="InterPro" id="IPR006132">
    <property type="entry name" value="Asp/Orn_carbamoyltranf_P-bd"/>
</dbReference>
<evidence type="ECO:0000313" key="5">
    <source>
        <dbReference type="EMBL" id="MBK9795032.1"/>
    </source>
</evidence>
<reference evidence="5" key="1">
    <citation type="submission" date="2020-10" db="EMBL/GenBank/DDBJ databases">
        <title>Connecting structure to function with the recovery of over 1000 high-quality activated sludge metagenome-assembled genomes encoding full-length rRNA genes using long-read sequencing.</title>
        <authorList>
            <person name="Singleton C.M."/>
            <person name="Petriglieri F."/>
            <person name="Kristensen J.M."/>
            <person name="Kirkegaard R.H."/>
            <person name="Michaelsen T.Y."/>
            <person name="Andersen M.H."/>
            <person name="Karst S.M."/>
            <person name="Dueholm M.S."/>
            <person name="Nielsen P.H."/>
            <person name="Albertsen M."/>
        </authorList>
    </citation>
    <scope>NUCLEOTIDE SEQUENCE</scope>
    <source>
        <strain evidence="5">Skiv_18-Q3-R9-52_MAXAC.067</strain>
    </source>
</reference>
<dbReference type="PANTHER" id="PTHR45753">
    <property type="entry name" value="ORNITHINE CARBAMOYLTRANSFERASE, MITOCHONDRIAL"/>
    <property type="match status" value="1"/>
</dbReference>
<dbReference type="InterPro" id="IPR006131">
    <property type="entry name" value="Asp_carbamoyltransf_Asp/Orn-bd"/>
</dbReference>
<dbReference type="GO" id="GO:0043857">
    <property type="term" value="F:N-acetylornithine carbamoyltransferase activity"/>
    <property type="evidence" value="ECO:0007669"/>
    <property type="project" value="UniProtKB-EC"/>
</dbReference>
<proteinExistence type="inferred from homology"/>
<dbReference type="EC" id="2.1.3.9" evidence="5"/>
<organism evidence="5 6">
    <name type="scientific">Candidatus Geothrix skivensis</name>
    <dbReference type="NCBI Taxonomy" id="2954439"/>
    <lineage>
        <taxon>Bacteria</taxon>
        <taxon>Pseudomonadati</taxon>
        <taxon>Acidobacteriota</taxon>
        <taxon>Holophagae</taxon>
        <taxon>Holophagales</taxon>
        <taxon>Holophagaceae</taxon>
        <taxon>Geothrix</taxon>
    </lineage>
</organism>
<dbReference type="GO" id="GO:0019240">
    <property type="term" value="P:citrulline biosynthetic process"/>
    <property type="evidence" value="ECO:0007669"/>
    <property type="project" value="TreeGrafter"/>
</dbReference>
<gene>
    <name evidence="5" type="ORF">IPP58_00790</name>
</gene>
<dbReference type="Pfam" id="PF00185">
    <property type="entry name" value="OTCace"/>
    <property type="match status" value="1"/>
</dbReference>
<dbReference type="NCBIfam" id="NF003384">
    <property type="entry name" value="PRK04523.1"/>
    <property type="match status" value="1"/>
</dbReference>
<protein>
    <submittedName>
        <fullName evidence="5">N-acetylornithine carbamoyltransferase</fullName>
        <ecNumber evidence="5">2.1.3.9</ecNumber>
    </submittedName>
</protein>
<dbReference type="GO" id="GO:0004585">
    <property type="term" value="F:ornithine carbamoyltransferase activity"/>
    <property type="evidence" value="ECO:0007669"/>
    <property type="project" value="TreeGrafter"/>
</dbReference>
<dbReference type="PRINTS" id="PR00100">
    <property type="entry name" value="AOTCASE"/>
</dbReference>
<dbReference type="PRINTS" id="PR00101">
    <property type="entry name" value="ATCASE"/>
</dbReference>
<evidence type="ECO:0000259" key="4">
    <source>
        <dbReference type="Pfam" id="PF02729"/>
    </source>
</evidence>